<dbReference type="Gene3D" id="3.40.50.10810">
    <property type="entry name" value="Tandem AAA-ATPase domain"/>
    <property type="match status" value="1"/>
</dbReference>
<dbReference type="AlphaFoldDB" id="A0ABD3L273"/>
<dbReference type="PANTHER" id="PTHR45821">
    <property type="entry name" value="SNF2 DOMAIN-CONTAINING PROTEIN CLASSY 2-RELATED"/>
    <property type="match status" value="1"/>
</dbReference>
<dbReference type="GO" id="GO:0005524">
    <property type="term" value="F:ATP binding"/>
    <property type="evidence" value="ECO:0007669"/>
    <property type="project" value="UniProtKB-KW"/>
</dbReference>
<dbReference type="Proteomes" id="UP001634007">
    <property type="component" value="Unassembled WGS sequence"/>
</dbReference>
<accession>A0ABD3L273</accession>
<keyword evidence="7" id="KW-1185">Reference proteome</keyword>
<evidence type="ECO:0000256" key="1">
    <source>
        <dbReference type="ARBA" id="ARBA00004123"/>
    </source>
</evidence>
<keyword evidence="4" id="KW-0067">ATP-binding</keyword>
<comment type="caution">
    <text evidence="6">The sequence shown here is derived from an EMBL/GenBank/DDBJ whole genome shotgun (WGS) entry which is preliminary data.</text>
</comment>
<sequence>MWKNLVGSIGLNELTNSEPKDVGGCIVSHAPGIGKIWLTILFLHVYLELSPNSRPKFIVSESLLLTRGEEFKKWNKKWNTGIPCPNLLNPEFSEANISESCENGKANRHL</sequence>
<evidence type="ECO:0000256" key="4">
    <source>
        <dbReference type="ARBA" id="ARBA00022840"/>
    </source>
</evidence>
<reference evidence="6 7" key="1">
    <citation type="submission" date="2024-11" db="EMBL/GenBank/DDBJ databases">
        <title>Chromosome-level genome assembly of Eucalyptus globulus Labill. provides insights into its genome evolution.</title>
        <authorList>
            <person name="Li X."/>
        </authorList>
    </citation>
    <scope>NUCLEOTIDE SEQUENCE [LARGE SCALE GENOMIC DNA]</scope>
    <source>
        <strain evidence="6">CL2024</strain>
        <tissue evidence="6">Fresh tender leaves</tissue>
    </source>
</reference>
<evidence type="ECO:0000313" key="6">
    <source>
        <dbReference type="EMBL" id="KAL3742245.1"/>
    </source>
</evidence>
<comment type="subcellular location">
    <subcellularLocation>
        <location evidence="1">Nucleus</location>
    </subcellularLocation>
</comment>
<dbReference type="PANTHER" id="PTHR45821:SF5">
    <property type="entry name" value="SNF2 DOMAIN-CONTAINING PROTEIN CLASSY 4"/>
    <property type="match status" value="1"/>
</dbReference>
<protein>
    <submittedName>
        <fullName evidence="6">Uncharacterized protein</fullName>
    </submittedName>
</protein>
<proteinExistence type="predicted"/>
<gene>
    <name evidence="6" type="ORF">ACJRO7_017689</name>
</gene>
<organism evidence="6 7">
    <name type="scientific">Eucalyptus globulus</name>
    <name type="common">Tasmanian blue gum</name>
    <dbReference type="NCBI Taxonomy" id="34317"/>
    <lineage>
        <taxon>Eukaryota</taxon>
        <taxon>Viridiplantae</taxon>
        <taxon>Streptophyta</taxon>
        <taxon>Embryophyta</taxon>
        <taxon>Tracheophyta</taxon>
        <taxon>Spermatophyta</taxon>
        <taxon>Magnoliopsida</taxon>
        <taxon>eudicotyledons</taxon>
        <taxon>Gunneridae</taxon>
        <taxon>Pentapetalae</taxon>
        <taxon>rosids</taxon>
        <taxon>malvids</taxon>
        <taxon>Myrtales</taxon>
        <taxon>Myrtaceae</taxon>
        <taxon>Myrtoideae</taxon>
        <taxon>Eucalypteae</taxon>
        <taxon>Eucalyptus</taxon>
    </lineage>
</organism>
<evidence type="ECO:0000256" key="3">
    <source>
        <dbReference type="ARBA" id="ARBA00022806"/>
    </source>
</evidence>
<keyword evidence="3" id="KW-0378">Hydrolase</keyword>
<dbReference type="EMBL" id="JBJKBG010000004">
    <property type="protein sequence ID" value="KAL3742245.1"/>
    <property type="molecule type" value="Genomic_DNA"/>
</dbReference>
<dbReference type="InterPro" id="IPR038718">
    <property type="entry name" value="SNF2-like_sf"/>
</dbReference>
<dbReference type="GO" id="GO:0005634">
    <property type="term" value="C:nucleus"/>
    <property type="evidence" value="ECO:0007669"/>
    <property type="project" value="UniProtKB-SubCell"/>
</dbReference>
<keyword evidence="5" id="KW-0539">Nucleus</keyword>
<evidence type="ECO:0000256" key="5">
    <source>
        <dbReference type="ARBA" id="ARBA00023242"/>
    </source>
</evidence>
<name>A0ABD3L273_EUCGL</name>
<dbReference type="GO" id="GO:0004386">
    <property type="term" value="F:helicase activity"/>
    <property type="evidence" value="ECO:0007669"/>
    <property type="project" value="UniProtKB-KW"/>
</dbReference>
<keyword evidence="2" id="KW-0547">Nucleotide-binding</keyword>
<dbReference type="InterPro" id="IPR044567">
    <property type="entry name" value="CLSY/DRD1"/>
</dbReference>
<keyword evidence="3" id="KW-0347">Helicase</keyword>
<evidence type="ECO:0000256" key="2">
    <source>
        <dbReference type="ARBA" id="ARBA00022741"/>
    </source>
</evidence>
<evidence type="ECO:0000313" key="7">
    <source>
        <dbReference type="Proteomes" id="UP001634007"/>
    </source>
</evidence>